<feature type="non-terminal residue" evidence="1">
    <location>
        <position position="1"/>
    </location>
</feature>
<dbReference type="Proteomes" id="UP000789920">
    <property type="component" value="Unassembled WGS sequence"/>
</dbReference>
<name>A0ACA9RDP8_9GLOM</name>
<accession>A0ACA9RDP8</accession>
<sequence>NDYFYSDELDFAKAQNFKKKYYKVLSLTTEYNFKLKTINTEEKYQELISIAASLKMELHPTKTISGSCASGKSSVGKLLATKLNYQFIETDLFYQYLASKTSSFDEKELINILNNEELKYLFQIDNTTLFYRDGINKQAFELSRNDNIRKKINEII</sequence>
<reference evidence="1" key="1">
    <citation type="submission" date="2021-06" db="EMBL/GenBank/DDBJ databases">
        <authorList>
            <person name="Kallberg Y."/>
            <person name="Tangrot J."/>
            <person name="Rosling A."/>
        </authorList>
    </citation>
    <scope>NUCLEOTIDE SEQUENCE</scope>
    <source>
        <strain evidence="1">MA461A</strain>
    </source>
</reference>
<evidence type="ECO:0000313" key="2">
    <source>
        <dbReference type="Proteomes" id="UP000789920"/>
    </source>
</evidence>
<protein>
    <submittedName>
        <fullName evidence="1">19190_t:CDS:1</fullName>
    </submittedName>
</protein>
<keyword evidence="2" id="KW-1185">Reference proteome</keyword>
<proteinExistence type="predicted"/>
<dbReference type="EMBL" id="CAJVQC010049796">
    <property type="protein sequence ID" value="CAG8788141.1"/>
    <property type="molecule type" value="Genomic_DNA"/>
</dbReference>
<evidence type="ECO:0000313" key="1">
    <source>
        <dbReference type="EMBL" id="CAG8788141.1"/>
    </source>
</evidence>
<gene>
    <name evidence="1" type="ORF">RPERSI_LOCUS18659</name>
</gene>
<organism evidence="1 2">
    <name type="scientific">Racocetra persica</name>
    <dbReference type="NCBI Taxonomy" id="160502"/>
    <lineage>
        <taxon>Eukaryota</taxon>
        <taxon>Fungi</taxon>
        <taxon>Fungi incertae sedis</taxon>
        <taxon>Mucoromycota</taxon>
        <taxon>Glomeromycotina</taxon>
        <taxon>Glomeromycetes</taxon>
        <taxon>Diversisporales</taxon>
        <taxon>Gigasporaceae</taxon>
        <taxon>Racocetra</taxon>
    </lineage>
</organism>
<comment type="caution">
    <text evidence="1">The sequence shown here is derived from an EMBL/GenBank/DDBJ whole genome shotgun (WGS) entry which is preliminary data.</text>
</comment>